<dbReference type="EMBL" id="CP041054">
    <property type="protein sequence ID" value="QDE47472.1"/>
    <property type="molecule type" value="Genomic_DNA"/>
</dbReference>
<organism evidence="2 3">
    <name type="scientific">Enterobacter hormaechei</name>
    <dbReference type="NCBI Taxonomy" id="158836"/>
    <lineage>
        <taxon>Bacteria</taxon>
        <taxon>Pseudomonadati</taxon>
        <taxon>Pseudomonadota</taxon>
        <taxon>Gammaproteobacteria</taxon>
        <taxon>Enterobacterales</taxon>
        <taxon>Enterobacteriaceae</taxon>
        <taxon>Enterobacter</taxon>
        <taxon>Enterobacter cloacae complex</taxon>
    </lineage>
</organism>
<accession>A0A4Y5ZP03</accession>
<sequence>MDISAALIDTFVTAYPPVLAEKSGERLKHGGRKRGVMLLDLFAGHFILLLSIWTIGFLQDPWEN</sequence>
<evidence type="ECO:0000313" key="3">
    <source>
        <dbReference type="Proteomes" id="UP000318237"/>
    </source>
</evidence>
<gene>
    <name evidence="2" type="ORF">EIN43_13395</name>
</gene>
<dbReference type="AlphaFoldDB" id="A0A4Y5ZP03"/>
<keyword evidence="1" id="KW-0472">Membrane</keyword>
<protein>
    <submittedName>
        <fullName evidence="2">Uncharacterized protein</fullName>
    </submittedName>
</protein>
<keyword evidence="1" id="KW-0812">Transmembrane</keyword>
<feature type="transmembrane region" description="Helical" evidence="1">
    <location>
        <begin position="36"/>
        <end position="58"/>
    </location>
</feature>
<reference evidence="2 3" key="1">
    <citation type="submission" date="2019-06" db="EMBL/GenBank/DDBJ databases">
        <title>Whole genome sequencing of XDR Enterobacter.</title>
        <authorList>
            <person name="Gnana Soundari P."/>
            <person name="Vijayakumar R."/>
            <person name="Krishnan P."/>
        </authorList>
    </citation>
    <scope>NUCLEOTIDE SEQUENCE [LARGE SCALE GENOMIC DNA]</scope>
    <source>
        <strain evidence="2 3">C126</strain>
    </source>
</reference>
<name>A0A4Y5ZP03_9ENTR</name>
<evidence type="ECO:0000313" key="2">
    <source>
        <dbReference type="EMBL" id="QDE47472.1"/>
    </source>
</evidence>
<evidence type="ECO:0000256" key="1">
    <source>
        <dbReference type="SAM" id="Phobius"/>
    </source>
</evidence>
<keyword evidence="1" id="KW-1133">Transmembrane helix</keyword>
<dbReference type="Proteomes" id="UP000318237">
    <property type="component" value="Chromosome"/>
</dbReference>
<proteinExistence type="predicted"/>